<evidence type="ECO:0000256" key="2">
    <source>
        <dbReference type="ARBA" id="ARBA00022691"/>
    </source>
</evidence>
<keyword evidence="5" id="KW-0411">Iron-sulfur</keyword>
<evidence type="ECO:0000259" key="6">
    <source>
        <dbReference type="PROSITE" id="PS51918"/>
    </source>
</evidence>
<dbReference type="InterPro" id="IPR051198">
    <property type="entry name" value="BchE-like"/>
</dbReference>
<evidence type="ECO:0000256" key="3">
    <source>
        <dbReference type="ARBA" id="ARBA00022723"/>
    </source>
</evidence>
<dbReference type="SMART" id="SM00729">
    <property type="entry name" value="Elp3"/>
    <property type="match status" value="1"/>
</dbReference>
<dbReference type="EMBL" id="JAALFG010000002">
    <property type="protein sequence ID" value="NGP18005.1"/>
    <property type="molecule type" value="Genomic_DNA"/>
</dbReference>
<evidence type="ECO:0000256" key="4">
    <source>
        <dbReference type="ARBA" id="ARBA00023004"/>
    </source>
</evidence>
<sequence>MTKRLCLYLIKPSHYDDKGYVIQWKLSPIPSNSLASVYGLVINALDQQALGPDWTADVKTIDETNTEVDVRAIIADAKSADAALIMLIGVQSNQFPRSLDLARPLLAAGVPVAIGGFHVSGVISMLNGEDADFKQAQAMGISLFAGELEGRMELVLADAVAGTMKPLYNYMNDLPGIEDTPVPFMPAEHVSRTAYNLTSFDAGRGCPYQCSFCTIINVQGRKSRRRSPDDIEKIIRLNTSQGVHRYFITDDNFARNKDWEAILDRLIHMREVEGMKFNFIIQVDTLCHRIPCFIEKCSRAGVTRVFIGLENVNPANLKDAKKRQNKITEYRVMLQQWKKWRVITYAGYILGFPTDTPERIMHDIDVVKRELPVDILEFFFLTPLPGSEDHQKLHRAGVAMDPDLNKYDLNHYTTAHPTMSKAQFEKVYADAWSRYYSLDHVETIMRRAAVSRISTSQVLLLSTWFMGALKIEGVHPLEVGWIRRKSRLNRRSGMPIEPAILFYPKYYAELGWKLMRWAALYVRFGLKQLKVERDPNRHAYTDLAMSPVGDGSEEDLELFKTTDAVAWLDQQKRINDAQHGIKVPAAE</sequence>
<dbReference type="InterPro" id="IPR006638">
    <property type="entry name" value="Elp3/MiaA/NifB-like_rSAM"/>
</dbReference>
<keyword evidence="3" id="KW-0479">Metal-binding</keyword>
<reference evidence="7 8" key="1">
    <citation type="submission" date="2020-02" db="EMBL/GenBank/DDBJ databases">
        <authorList>
            <person name="Khan S.A."/>
            <person name="Jeon C.O."/>
            <person name="Chun B.H."/>
        </authorList>
    </citation>
    <scope>NUCLEOTIDE SEQUENCE [LARGE SCALE GENOMIC DNA]</scope>
    <source>
        <strain evidence="7 8">H239</strain>
    </source>
</reference>
<dbReference type="RefSeq" id="WP_164534247.1">
    <property type="nucleotide sequence ID" value="NZ_JAALFG010000002.1"/>
</dbReference>
<keyword evidence="4" id="KW-0408">Iron</keyword>
<accession>A0A6M1SS38</accession>
<dbReference type="Gene3D" id="3.80.30.20">
    <property type="entry name" value="tm_1862 like domain"/>
    <property type="match status" value="1"/>
</dbReference>
<feature type="domain" description="Radical SAM core" evidence="6">
    <location>
        <begin position="189"/>
        <end position="422"/>
    </location>
</feature>
<dbReference type="PROSITE" id="PS51918">
    <property type="entry name" value="RADICAL_SAM"/>
    <property type="match status" value="1"/>
</dbReference>
<dbReference type="InterPro" id="IPR007197">
    <property type="entry name" value="rSAM"/>
</dbReference>
<comment type="caution">
    <text evidence="7">The sequence shown here is derived from an EMBL/GenBank/DDBJ whole genome shotgun (WGS) entry which is preliminary data.</text>
</comment>
<keyword evidence="8" id="KW-1185">Reference proteome</keyword>
<organism evidence="7 8">
    <name type="scientific">Devosia aurantiaca</name>
    <dbReference type="NCBI Taxonomy" id="2714858"/>
    <lineage>
        <taxon>Bacteria</taxon>
        <taxon>Pseudomonadati</taxon>
        <taxon>Pseudomonadota</taxon>
        <taxon>Alphaproteobacteria</taxon>
        <taxon>Hyphomicrobiales</taxon>
        <taxon>Devosiaceae</taxon>
        <taxon>Devosia</taxon>
    </lineage>
</organism>
<gene>
    <name evidence="7" type="ORF">G5575_10345</name>
</gene>
<dbReference type="GO" id="GO:0051536">
    <property type="term" value="F:iron-sulfur cluster binding"/>
    <property type="evidence" value="ECO:0007669"/>
    <property type="project" value="UniProtKB-KW"/>
</dbReference>
<dbReference type="AlphaFoldDB" id="A0A6M1SS38"/>
<dbReference type="GO" id="GO:0003824">
    <property type="term" value="F:catalytic activity"/>
    <property type="evidence" value="ECO:0007669"/>
    <property type="project" value="InterPro"/>
</dbReference>
<evidence type="ECO:0000313" key="8">
    <source>
        <dbReference type="Proteomes" id="UP000474802"/>
    </source>
</evidence>
<evidence type="ECO:0000256" key="1">
    <source>
        <dbReference type="ARBA" id="ARBA00001966"/>
    </source>
</evidence>
<dbReference type="SFLD" id="SFLDG01082">
    <property type="entry name" value="B12-binding_domain_containing"/>
    <property type="match status" value="1"/>
</dbReference>
<dbReference type="InterPro" id="IPR023404">
    <property type="entry name" value="rSAM_horseshoe"/>
</dbReference>
<name>A0A6M1SS38_9HYPH</name>
<dbReference type="InterPro" id="IPR058240">
    <property type="entry name" value="rSAM_sf"/>
</dbReference>
<comment type="cofactor">
    <cofactor evidence="1">
        <name>[4Fe-4S] cluster</name>
        <dbReference type="ChEBI" id="CHEBI:49883"/>
    </cofactor>
</comment>
<evidence type="ECO:0000256" key="5">
    <source>
        <dbReference type="ARBA" id="ARBA00023014"/>
    </source>
</evidence>
<dbReference type="PANTHER" id="PTHR43409:SF7">
    <property type="entry name" value="BLL1977 PROTEIN"/>
    <property type="match status" value="1"/>
</dbReference>
<proteinExistence type="predicted"/>
<dbReference type="GO" id="GO:0005829">
    <property type="term" value="C:cytosol"/>
    <property type="evidence" value="ECO:0007669"/>
    <property type="project" value="TreeGrafter"/>
</dbReference>
<keyword evidence="2" id="KW-0949">S-adenosyl-L-methionine</keyword>
<dbReference type="GO" id="GO:0046872">
    <property type="term" value="F:metal ion binding"/>
    <property type="evidence" value="ECO:0007669"/>
    <property type="project" value="UniProtKB-KW"/>
</dbReference>
<protein>
    <submittedName>
        <fullName evidence="7">Radical SAM protein</fullName>
    </submittedName>
</protein>
<dbReference type="CDD" id="cd01335">
    <property type="entry name" value="Radical_SAM"/>
    <property type="match status" value="1"/>
</dbReference>
<reference evidence="7 8" key="2">
    <citation type="submission" date="2020-03" db="EMBL/GenBank/DDBJ databases">
        <title>Devosia chinhatensis sp. nov., isolated from a hexachlorocyclohexane (HCH) dump site in India.</title>
        <authorList>
            <person name="Kumar M."/>
            <person name="Lal R."/>
        </authorList>
    </citation>
    <scope>NUCLEOTIDE SEQUENCE [LARGE SCALE GENOMIC DNA]</scope>
    <source>
        <strain evidence="7 8">H239</strain>
    </source>
</reference>
<dbReference type="PANTHER" id="PTHR43409">
    <property type="entry name" value="ANAEROBIC MAGNESIUM-PROTOPORPHYRIN IX MONOMETHYL ESTER CYCLASE-RELATED"/>
    <property type="match status" value="1"/>
</dbReference>
<evidence type="ECO:0000313" key="7">
    <source>
        <dbReference type="EMBL" id="NGP18005.1"/>
    </source>
</evidence>
<dbReference type="Pfam" id="PF04055">
    <property type="entry name" value="Radical_SAM"/>
    <property type="match status" value="1"/>
</dbReference>
<dbReference type="SUPFAM" id="SSF102114">
    <property type="entry name" value="Radical SAM enzymes"/>
    <property type="match status" value="1"/>
</dbReference>
<dbReference type="Proteomes" id="UP000474802">
    <property type="component" value="Unassembled WGS sequence"/>
</dbReference>
<dbReference type="SFLD" id="SFLDS00029">
    <property type="entry name" value="Radical_SAM"/>
    <property type="match status" value="1"/>
</dbReference>